<accession>A0ABT1N792</accession>
<evidence type="ECO:0000313" key="2">
    <source>
        <dbReference type="EMBL" id="MCQ1060615.1"/>
    </source>
</evidence>
<name>A0ABT1N792_9GAMM</name>
<dbReference type="RefSeq" id="WP_255044695.1">
    <property type="nucleotide sequence ID" value="NZ_JANEYT010000079.1"/>
</dbReference>
<keyword evidence="3" id="KW-1185">Reference proteome</keyword>
<dbReference type="Pfam" id="PF14311">
    <property type="entry name" value="DUF4379"/>
    <property type="match status" value="1"/>
</dbReference>
<comment type="caution">
    <text evidence="2">The sequence shown here is derived from an EMBL/GenBank/DDBJ whole genome shotgun (WGS) entry which is preliminary data.</text>
</comment>
<dbReference type="InterPro" id="IPR025487">
    <property type="entry name" value="DUF4379"/>
</dbReference>
<proteinExistence type="predicted"/>
<feature type="domain" description="Treble clef zinc finger" evidence="1">
    <location>
        <begin position="553"/>
        <end position="593"/>
    </location>
</feature>
<protein>
    <submittedName>
        <fullName evidence="2">Zinc-ribbon domain-containing protein</fullName>
    </submittedName>
</protein>
<evidence type="ECO:0000313" key="3">
    <source>
        <dbReference type="Proteomes" id="UP001524460"/>
    </source>
</evidence>
<dbReference type="Gene3D" id="3.40.960.10">
    <property type="entry name" value="VSR Endonuclease"/>
    <property type="match status" value="1"/>
</dbReference>
<dbReference type="Proteomes" id="UP001524460">
    <property type="component" value="Unassembled WGS sequence"/>
</dbReference>
<evidence type="ECO:0000259" key="1">
    <source>
        <dbReference type="Pfam" id="PF14311"/>
    </source>
</evidence>
<sequence>MDTAKFIENSKRIFGDQFDYRDAEYKHAKEPVTLWCTFHDEEEKVLVKPDGHYTFIFGGCKNCYALRKNKDHHQYKLNILRKRVPTASNVKEELGDMLSFSCDKHGFQIQSLTEYDSFGCIYCSLQIKRKNITHVEYDPSKREVTYCCNIHGEHKASIEDYLTYSCLECKSEENKSRFFESLSPEIAELNDYSDTVFGHTVFNKLEINYRCIKHNIQCVQGVTRHLKGKSGCKKCHKEKMSLSLNEFHANLIPERKAYFIKKAHEIWGTGTFCYPNLDIELTSLDNKITMICNMHKHPVEIKTITAREHITVTNHNGKGAGCYECKKIEASKRLRKPFGVVVARYKLKGLTVLSEESEYCNSKSKLLMKCRNGHITRTEVAKILYTNQGCTECNPLIGETVTLKVLGEYFGVEFEKKRFKTNTGKHQYLELDGYNDELKIGIEYQGPSHLKRSFHRSHKSWMNQLDRDDATRNMCYEKGIKLIEVHCFKMDKLEADNIFDEISKGFARIGILFDQTKITSLDEILDGIINSESLLYQLDDISEGHNLTLLDERIYWGVEHRYNWRCKTCNFEFPSSISLRNKAKNKCCPKCSNLITRQRLKEEYKNADKSQYLENLRERVLKRGVKLSTEQWLGTEGIYEGTCIHCGLQVKPFPYNKTVKHKNPDPFCICQAKHPGMMKQNW</sequence>
<organism evidence="2 3">
    <name type="scientific">Photobacterium pectinilyticum</name>
    <dbReference type="NCBI Taxonomy" id="2906793"/>
    <lineage>
        <taxon>Bacteria</taxon>
        <taxon>Pseudomonadati</taxon>
        <taxon>Pseudomonadota</taxon>
        <taxon>Gammaproteobacteria</taxon>
        <taxon>Vibrionales</taxon>
        <taxon>Vibrionaceae</taxon>
        <taxon>Photobacterium</taxon>
    </lineage>
</organism>
<gene>
    <name evidence="2" type="ORF">NHN17_21450</name>
</gene>
<dbReference type="EMBL" id="JANEYT010000079">
    <property type="protein sequence ID" value="MCQ1060615.1"/>
    <property type="molecule type" value="Genomic_DNA"/>
</dbReference>
<reference evidence="2 3" key="1">
    <citation type="submission" date="2022-07" db="EMBL/GenBank/DDBJ databases">
        <title>Photobacterium pectinilyticum sp. nov., a marine bacterium isolated from surface seawater of Qingdao offshore.</title>
        <authorList>
            <person name="Wang X."/>
        </authorList>
    </citation>
    <scope>NUCLEOTIDE SEQUENCE [LARGE SCALE GENOMIC DNA]</scope>
    <source>
        <strain evidence="2 3">ZSDE20</strain>
    </source>
</reference>